<name>A0A0V0SQS2_9BILA</name>
<organism evidence="1 3">
    <name type="scientific">Trichinella murrelli</name>
    <dbReference type="NCBI Taxonomy" id="144512"/>
    <lineage>
        <taxon>Eukaryota</taxon>
        <taxon>Metazoa</taxon>
        <taxon>Ecdysozoa</taxon>
        <taxon>Nematoda</taxon>
        <taxon>Enoplea</taxon>
        <taxon>Dorylaimia</taxon>
        <taxon>Trichinellida</taxon>
        <taxon>Trichinellidae</taxon>
        <taxon>Trichinella</taxon>
    </lineage>
</organism>
<proteinExistence type="predicted"/>
<dbReference type="AlphaFoldDB" id="A0A0V0SQS2"/>
<reference evidence="1 3" key="1">
    <citation type="submission" date="2015-01" db="EMBL/GenBank/DDBJ databases">
        <title>Evolution of Trichinella species and genotypes.</title>
        <authorList>
            <person name="Korhonen P.K."/>
            <person name="Edoardo P."/>
            <person name="Giuseppe L.R."/>
            <person name="Gasser R.B."/>
        </authorList>
    </citation>
    <scope>NUCLEOTIDE SEQUENCE [LARGE SCALE GENOMIC DNA]</scope>
    <source>
        <strain evidence="1">ISS417</strain>
    </source>
</reference>
<sequence>MHLYCIQGFSYNFNNEYNCFPKGNFACFFTFK</sequence>
<evidence type="ECO:0000313" key="1">
    <source>
        <dbReference type="EMBL" id="KRX28886.1"/>
    </source>
</evidence>
<evidence type="ECO:0000313" key="3">
    <source>
        <dbReference type="Proteomes" id="UP000055048"/>
    </source>
</evidence>
<protein>
    <submittedName>
        <fullName evidence="1">Uncharacterized protein</fullName>
    </submittedName>
</protein>
<keyword evidence="3" id="KW-1185">Reference proteome</keyword>
<comment type="caution">
    <text evidence="1">The sequence shown here is derived from an EMBL/GenBank/DDBJ whole genome shotgun (WGS) entry which is preliminary data.</text>
</comment>
<evidence type="ECO:0000313" key="2">
    <source>
        <dbReference type="EMBL" id="KRX28907.1"/>
    </source>
</evidence>
<dbReference type="EMBL" id="JYDJ01003886">
    <property type="protein sequence ID" value="KRX28907.1"/>
    <property type="molecule type" value="Genomic_DNA"/>
</dbReference>
<gene>
    <name evidence="2" type="ORF">T05_15851</name>
    <name evidence="1" type="ORF">T05_7753</name>
</gene>
<dbReference type="EMBL" id="JYDJ01003908">
    <property type="protein sequence ID" value="KRX28886.1"/>
    <property type="molecule type" value="Genomic_DNA"/>
</dbReference>
<accession>A0A0V0SQS2</accession>
<dbReference type="Proteomes" id="UP000055048">
    <property type="component" value="Unassembled WGS sequence"/>
</dbReference>